<evidence type="ECO:0000313" key="3">
    <source>
        <dbReference type="Proteomes" id="UP001296776"/>
    </source>
</evidence>
<dbReference type="Proteomes" id="UP001296776">
    <property type="component" value="Unassembled WGS sequence"/>
</dbReference>
<keyword evidence="3" id="KW-1185">Reference proteome</keyword>
<proteinExistence type="predicted"/>
<organism evidence="2 3">
    <name type="scientific">Halochromatium glycolicum</name>
    <dbReference type="NCBI Taxonomy" id="85075"/>
    <lineage>
        <taxon>Bacteria</taxon>
        <taxon>Pseudomonadati</taxon>
        <taxon>Pseudomonadota</taxon>
        <taxon>Gammaproteobacteria</taxon>
        <taxon>Chromatiales</taxon>
        <taxon>Chromatiaceae</taxon>
        <taxon>Halochromatium</taxon>
    </lineage>
</organism>
<feature type="transmembrane region" description="Helical" evidence="1">
    <location>
        <begin position="6"/>
        <end position="28"/>
    </location>
</feature>
<keyword evidence="1" id="KW-0472">Membrane</keyword>
<dbReference type="Pfam" id="PF03334">
    <property type="entry name" value="PhaG_MnhG_YufB"/>
    <property type="match status" value="1"/>
</dbReference>
<feature type="transmembrane region" description="Helical" evidence="1">
    <location>
        <begin position="64"/>
        <end position="86"/>
    </location>
</feature>
<protein>
    <submittedName>
        <fullName evidence="2">Na+/H+ antiporter subunit G</fullName>
    </submittedName>
</protein>
<name>A0AAJ0U6Z6_9GAMM</name>
<dbReference type="NCBIfam" id="TIGR01300">
    <property type="entry name" value="CPA3_mnhG_phaG"/>
    <property type="match status" value="1"/>
</dbReference>
<dbReference type="PANTHER" id="PTHR34703:SF1">
    <property type="entry name" value="ANTIPORTER SUBUNIT MNHG2-RELATED"/>
    <property type="match status" value="1"/>
</dbReference>
<keyword evidence="1" id="KW-1133">Transmembrane helix</keyword>
<reference evidence="2" key="2">
    <citation type="journal article" date="2020" name="Microorganisms">
        <title>Osmotic Adaptation and Compatible Solute Biosynthesis of Phototrophic Bacteria as Revealed from Genome Analyses.</title>
        <authorList>
            <person name="Imhoff J.F."/>
            <person name="Rahn T."/>
            <person name="Kunzel S."/>
            <person name="Keller A."/>
            <person name="Neulinger S.C."/>
        </authorList>
    </citation>
    <scope>NUCLEOTIDE SEQUENCE</scope>
    <source>
        <strain evidence="2">DSM 11080</strain>
    </source>
</reference>
<accession>A0AAJ0U6Z6</accession>
<gene>
    <name evidence="2" type="ORF">CKO40_18500</name>
</gene>
<reference evidence="2" key="1">
    <citation type="submission" date="2017-08" db="EMBL/GenBank/DDBJ databases">
        <authorList>
            <person name="Imhoff J.F."/>
            <person name="Rahn T."/>
            <person name="Kuenzel S."/>
            <person name="Neulinger S.C."/>
        </authorList>
    </citation>
    <scope>NUCLEOTIDE SEQUENCE</scope>
    <source>
        <strain evidence="2">DSM 11080</strain>
    </source>
</reference>
<dbReference type="NCBIfam" id="NF009316">
    <property type="entry name" value="PRK12674.1-5"/>
    <property type="match status" value="1"/>
</dbReference>
<dbReference type="PANTHER" id="PTHR34703">
    <property type="entry name" value="ANTIPORTER SUBUNIT MNHG2-RELATED"/>
    <property type="match status" value="1"/>
</dbReference>
<dbReference type="InterPro" id="IPR005133">
    <property type="entry name" value="PhaG_MnhG_YufB"/>
</dbReference>
<dbReference type="GO" id="GO:0015385">
    <property type="term" value="F:sodium:proton antiporter activity"/>
    <property type="evidence" value="ECO:0007669"/>
    <property type="project" value="TreeGrafter"/>
</dbReference>
<evidence type="ECO:0000313" key="2">
    <source>
        <dbReference type="EMBL" id="MBK1706485.1"/>
    </source>
</evidence>
<sequence length="142" mass="15250">MMEILIAVLILIGAGFTFLGSVGLVRLRDFYERLHTPTKATTLGVGSLLIASAVFFSWQEPGWSFHEVLVAVFLFITAPVSAHLMAKAALHLREHGETSLPTETTLAKHDGEAAISLGAEQARQNGLSARAQGEGAIPEARR</sequence>
<dbReference type="AlphaFoldDB" id="A0AAJ0U6Z6"/>
<dbReference type="EMBL" id="NRSJ01000043">
    <property type="protein sequence ID" value="MBK1706485.1"/>
    <property type="molecule type" value="Genomic_DNA"/>
</dbReference>
<keyword evidence="1" id="KW-0812">Transmembrane</keyword>
<feature type="transmembrane region" description="Helical" evidence="1">
    <location>
        <begin position="40"/>
        <end position="58"/>
    </location>
</feature>
<evidence type="ECO:0000256" key="1">
    <source>
        <dbReference type="SAM" id="Phobius"/>
    </source>
</evidence>
<comment type="caution">
    <text evidence="2">The sequence shown here is derived from an EMBL/GenBank/DDBJ whole genome shotgun (WGS) entry which is preliminary data.</text>
</comment>